<organism evidence="1 2">
    <name type="scientific">Streptosporangium canum</name>
    <dbReference type="NCBI Taxonomy" id="324952"/>
    <lineage>
        <taxon>Bacteria</taxon>
        <taxon>Bacillati</taxon>
        <taxon>Actinomycetota</taxon>
        <taxon>Actinomycetes</taxon>
        <taxon>Streptosporangiales</taxon>
        <taxon>Streptosporangiaceae</taxon>
        <taxon>Streptosporangium</taxon>
    </lineage>
</organism>
<keyword evidence="2" id="KW-1185">Reference proteome</keyword>
<protein>
    <submittedName>
        <fullName evidence="1">Uncharacterized protein</fullName>
    </submittedName>
</protein>
<proteinExistence type="predicted"/>
<evidence type="ECO:0000313" key="2">
    <source>
        <dbReference type="Proteomes" id="UP000199111"/>
    </source>
</evidence>
<sequence>MEVLDGLVDEDLRLEFLLVEALYEEAERLAAQSDR</sequence>
<reference evidence="2" key="1">
    <citation type="submission" date="2016-10" db="EMBL/GenBank/DDBJ databases">
        <authorList>
            <person name="Varghese N."/>
            <person name="Submissions S."/>
        </authorList>
    </citation>
    <scope>NUCLEOTIDE SEQUENCE [LARGE SCALE GENOMIC DNA]</scope>
    <source>
        <strain evidence="2">CGMCC 4.2126</strain>
    </source>
</reference>
<dbReference type="Proteomes" id="UP000199111">
    <property type="component" value="Unassembled WGS sequence"/>
</dbReference>
<dbReference type="EMBL" id="FOQY01000004">
    <property type="protein sequence ID" value="SFI66524.1"/>
    <property type="molecule type" value="Genomic_DNA"/>
</dbReference>
<gene>
    <name evidence="1" type="ORF">SAMN05216275_104213</name>
</gene>
<accession>A0A1I3K274</accession>
<name>A0A1I3K274_9ACTN</name>
<dbReference type="AlphaFoldDB" id="A0A1I3K274"/>
<evidence type="ECO:0000313" key="1">
    <source>
        <dbReference type="EMBL" id="SFI66524.1"/>
    </source>
</evidence>